<dbReference type="InterPro" id="IPR006439">
    <property type="entry name" value="HAD-SF_hydro_IA"/>
</dbReference>
<dbReference type="PANTHER" id="PTHR43316:SF3">
    <property type="entry name" value="HALOACID DEHALOGENASE, TYPE II (AFU_ORTHOLOGUE AFUA_2G07750)-RELATED"/>
    <property type="match status" value="1"/>
</dbReference>
<evidence type="ECO:0000313" key="2">
    <source>
        <dbReference type="EMBL" id="EYE97340.1"/>
    </source>
</evidence>
<dbReference type="SUPFAM" id="SSF56784">
    <property type="entry name" value="HAD-like"/>
    <property type="match status" value="1"/>
</dbReference>
<gene>
    <name evidence="2" type="ORF">EURHEDRAFT_410407</name>
</gene>
<dbReference type="Gene3D" id="1.10.150.240">
    <property type="entry name" value="Putative phosphatase, domain 2"/>
    <property type="match status" value="1"/>
</dbReference>
<reference evidence="3" key="1">
    <citation type="journal article" date="2014" name="Nat. Commun.">
        <title>Genomic adaptations of the halophilic Dead Sea filamentous fungus Eurotium rubrum.</title>
        <authorList>
            <person name="Kis-Papo T."/>
            <person name="Weig A.R."/>
            <person name="Riley R."/>
            <person name="Persoh D."/>
            <person name="Salamov A."/>
            <person name="Sun H."/>
            <person name="Lipzen A."/>
            <person name="Wasser S.P."/>
            <person name="Rambold G."/>
            <person name="Grigoriev I.V."/>
            <person name="Nevo E."/>
        </authorList>
    </citation>
    <scope>NUCLEOTIDE SEQUENCE [LARGE SCALE GENOMIC DNA]</scope>
    <source>
        <strain evidence="3">CBS 135680</strain>
    </source>
</reference>
<sequence length="264" mass="29209">MSITNPPKALFFDVFGTVAEWRTCITTALSQAAHHALSDPRRDLPAATRARASAMIPADWQTVTETWRASYAKFTSTWDPQLRGGFISVDQHHYTALQGILEERDLGDLFTDEELWGLALCWHRLEPRADSVRGLELLNTRFRTCTLSNGNVTLLQDLVRNGGLPFKDILSAEHFGTYKPSPKVYLGAAERFGLQPGECAMVAAHLSDLKAAKGQGFQTVYVERDQEEAFSAEEVAKVGEEGFVDMWVGLGGGFIEAAKRFGIL</sequence>
<dbReference type="PRINTS" id="PR00413">
    <property type="entry name" value="HADHALOGNASE"/>
</dbReference>
<dbReference type="AlphaFoldDB" id="A0A017SM18"/>
<keyword evidence="3" id="KW-1185">Reference proteome</keyword>
<dbReference type="InterPro" id="IPR036412">
    <property type="entry name" value="HAD-like_sf"/>
</dbReference>
<evidence type="ECO:0000256" key="1">
    <source>
        <dbReference type="ARBA" id="ARBA00022801"/>
    </source>
</evidence>
<dbReference type="InterPro" id="IPR023198">
    <property type="entry name" value="PGP-like_dom2"/>
</dbReference>
<dbReference type="GeneID" id="63696470"/>
<dbReference type="SFLD" id="SFLDG01129">
    <property type="entry name" value="C1.5:_HAD__Beta-PGM__Phosphata"/>
    <property type="match status" value="1"/>
</dbReference>
<organism evidence="2 3">
    <name type="scientific">Aspergillus ruber (strain CBS 135680)</name>
    <dbReference type="NCBI Taxonomy" id="1388766"/>
    <lineage>
        <taxon>Eukaryota</taxon>
        <taxon>Fungi</taxon>
        <taxon>Dikarya</taxon>
        <taxon>Ascomycota</taxon>
        <taxon>Pezizomycotina</taxon>
        <taxon>Eurotiomycetes</taxon>
        <taxon>Eurotiomycetidae</taxon>
        <taxon>Eurotiales</taxon>
        <taxon>Aspergillaceae</taxon>
        <taxon>Aspergillus</taxon>
        <taxon>Aspergillus subgen. Aspergillus</taxon>
    </lineage>
</organism>
<dbReference type="Gene3D" id="3.40.50.1000">
    <property type="entry name" value="HAD superfamily/HAD-like"/>
    <property type="match status" value="1"/>
</dbReference>
<accession>A0A017SM18</accession>
<dbReference type="InterPro" id="IPR051540">
    <property type="entry name" value="S-2-haloacid_dehalogenase"/>
</dbReference>
<proteinExistence type="predicted"/>
<dbReference type="NCBIfam" id="TIGR01493">
    <property type="entry name" value="HAD-SF-IA-v2"/>
    <property type="match status" value="1"/>
</dbReference>
<dbReference type="Pfam" id="PF00702">
    <property type="entry name" value="Hydrolase"/>
    <property type="match status" value="1"/>
</dbReference>
<dbReference type="GO" id="GO:0016791">
    <property type="term" value="F:phosphatase activity"/>
    <property type="evidence" value="ECO:0007669"/>
    <property type="project" value="UniProtKB-ARBA"/>
</dbReference>
<protein>
    <submittedName>
        <fullName evidence="2">Haloacid dehalogenase</fullName>
    </submittedName>
</protein>
<dbReference type="HOGENOM" id="CLU_045011_3_0_1"/>
<dbReference type="InterPro" id="IPR023214">
    <property type="entry name" value="HAD_sf"/>
</dbReference>
<keyword evidence="1" id="KW-0378">Hydrolase</keyword>
<dbReference type="Proteomes" id="UP000019804">
    <property type="component" value="Unassembled WGS sequence"/>
</dbReference>
<dbReference type="STRING" id="1388766.A0A017SM18"/>
<dbReference type="OrthoDB" id="40579at2759"/>
<dbReference type="EMBL" id="KK088416">
    <property type="protein sequence ID" value="EYE97340.1"/>
    <property type="molecule type" value="Genomic_DNA"/>
</dbReference>
<dbReference type="RefSeq" id="XP_040641028.1">
    <property type="nucleotide sequence ID" value="XM_040781346.1"/>
</dbReference>
<dbReference type="SFLD" id="SFLDS00003">
    <property type="entry name" value="Haloacid_Dehalogenase"/>
    <property type="match status" value="1"/>
</dbReference>
<dbReference type="NCBIfam" id="TIGR01549">
    <property type="entry name" value="HAD-SF-IA-v1"/>
    <property type="match status" value="1"/>
</dbReference>
<name>A0A017SM18_ASPRC</name>
<dbReference type="PANTHER" id="PTHR43316">
    <property type="entry name" value="HYDROLASE, HALOACID DELAHOGENASE-RELATED"/>
    <property type="match status" value="1"/>
</dbReference>
<evidence type="ECO:0000313" key="3">
    <source>
        <dbReference type="Proteomes" id="UP000019804"/>
    </source>
</evidence>